<evidence type="ECO:0000313" key="3">
    <source>
        <dbReference type="EMBL" id="CEQ03992.1"/>
    </source>
</evidence>
<dbReference type="Gene3D" id="3.30.420.10">
    <property type="entry name" value="Ribonuclease H-like superfamily/Ribonuclease H"/>
    <property type="match status" value="1"/>
</dbReference>
<reference evidence="3 4" key="1">
    <citation type="submission" date="2015-01" db="EMBL/GenBank/DDBJ databases">
        <authorList>
            <person name="Aslett A.Martin."/>
            <person name="De Silva Nishadi"/>
        </authorList>
    </citation>
    <scope>NUCLEOTIDE SEQUENCE [LARGE SCALE GENOMIC DNA]</scope>
    <source>
        <strain evidence="3 4">R28058</strain>
    </source>
</reference>
<evidence type="ECO:0000259" key="2">
    <source>
        <dbReference type="PROSITE" id="PS50994"/>
    </source>
</evidence>
<proteinExistence type="predicted"/>
<dbReference type="PANTHER" id="PTHR46889:SF4">
    <property type="entry name" value="TRANSPOSASE INSO FOR INSERTION SEQUENCE ELEMENT IS911B-RELATED"/>
    <property type="match status" value="1"/>
</dbReference>
<evidence type="ECO:0000313" key="4">
    <source>
        <dbReference type="Proteomes" id="UP000049127"/>
    </source>
</evidence>
<dbReference type="InterPro" id="IPR036397">
    <property type="entry name" value="RNaseH_sf"/>
</dbReference>
<protein>
    <submittedName>
        <fullName evidence="3">Transposase</fullName>
    </submittedName>
</protein>
<comment type="function">
    <text evidence="1">Involved in the transposition of the insertion sequence.</text>
</comment>
<dbReference type="InterPro" id="IPR025948">
    <property type="entry name" value="HTH-like_dom"/>
</dbReference>
<dbReference type="Pfam" id="PF13276">
    <property type="entry name" value="HTH_21"/>
    <property type="match status" value="1"/>
</dbReference>
<feature type="domain" description="Integrase catalytic" evidence="2">
    <location>
        <begin position="126"/>
        <end position="291"/>
    </location>
</feature>
<dbReference type="Pfam" id="PF00665">
    <property type="entry name" value="rve"/>
    <property type="match status" value="1"/>
</dbReference>
<dbReference type="InterPro" id="IPR050900">
    <property type="entry name" value="Transposase_IS3/IS150/IS904"/>
</dbReference>
<dbReference type="Pfam" id="PF13333">
    <property type="entry name" value="rve_2"/>
    <property type="match status" value="1"/>
</dbReference>
<dbReference type="GO" id="GO:0003676">
    <property type="term" value="F:nucleic acid binding"/>
    <property type="evidence" value="ECO:0007669"/>
    <property type="project" value="InterPro"/>
</dbReference>
<dbReference type="AlphaFoldDB" id="A0A0C7QTN1"/>
<organism evidence="3 4">
    <name type="scientific">Paraclostridium sordellii</name>
    <name type="common">Clostridium sordellii</name>
    <dbReference type="NCBI Taxonomy" id="1505"/>
    <lineage>
        <taxon>Bacteria</taxon>
        <taxon>Bacillati</taxon>
        <taxon>Bacillota</taxon>
        <taxon>Clostridia</taxon>
        <taxon>Peptostreptococcales</taxon>
        <taxon>Peptostreptococcaceae</taxon>
        <taxon>Paraclostridium</taxon>
    </lineage>
</organism>
<accession>A0A0C7QTN1</accession>
<dbReference type="InterPro" id="IPR001584">
    <property type="entry name" value="Integrase_cat-core"/>
</dbReference>
<sequence>MINARDKFFIIRELSCKYTVKLLCNIAAVSRSGYYKWLNKGKKDISYSELENKILELYNKSKKVYGYRRVKVALLREFGIRINHKKILRLMRKLNIKSVIRKKKFKYKKLKIEYCSTKENILNRNFKAEKINEKWATDITYLFYGDGKKKAYLSAIKDLFNNEIVAYKVSKHIDLSFVLKTVNIAVKLNKNSINGLILHSDQGTHYTSKTYQALLSKHGIIQSMSRRGNCLDNACIENFFWYLKSELIYQNSYQTFEELSDSIAEYIHWYNTERFQGKLNNRTPIEFRCAA</sequence>
<dbReference type="InterPro" id="IPR048020">
    <property type="entry name" value="Transpos_IS3"/>
</dbReference>
<dbReference type="Proteomes" id="UP000049127">
    <property type="component" value="Unassembled WGS sequence"/>
</dbReference>
<gene>
    <name evidence="3" type="ORF">R28058_17251</name>
</gene>
<dbReference type="GO" id="GO:0015074">
    <property type="term" value="P:DNA integration"/>
    <property type="evidence" value="ECO:0007669"/>
    <property type="project" value="InterPro"/>
</dbReference>
<name>A0A0C7QTN1_PARSO</name>
<dbReference type="PANTHER" id="PTHR46889">
    <property type="entry name" value="TRANSPOSASE INSF FOR INSERTION SEQUENCE IS3B-RELATED"/>
    <property type="match status" value="1"/>
</dbReference>
<dbReference type="EMBL" id="CEKZ01000003">
    <property type="protein sequence ID" value="CEQ03992.1"/>
    <property type="molecule type" value="Genomic_DNA"/>
</dbReference>
<dbReference type="SUPFAM" id="SSF53098">
    <property type="entry name" value="Ribonuclease H-like"/>
    <property type="match status" value="1"/>
</dbReference>
<dbReference type="InterPro" id="IPR012337">
    <property type="entry name" value="RNaseH-like_sf"/>
</dbReference>
<dbReference type="PROSITE" id="PS50994">
    <property type="entry name" value="INTEGRASE"/>
    <property type="match status" value="1"/>
</dbReference>
<dbReference type="RefSeq" id="WP_055342099.1">
    <property type="nucleotide sequence ID" value="NZ_CEKZ01000003.1"/>
</dbReference>
<evidence type="ECO:0000256" key="1">
    <source>
        <dbReference type="ARBA" id="ARBA00002286"/>
    </source>
</evidence>
<dbReference type="NCBIfam" id="NF033516">
    <property type="entry name" value="transpos_IS3"/>
    <property type="match status" value="1"/>
</dbReference>